<accession>A0ABP5SAY5</accession>
<evidence type="ECO:0000313" key="6">
    <source>
        <dbReference type="Proteomes" id="UP001501444"/>
    </source>
</evidence>
<evidence type="ECO:0000256" key="3">
    <source>
        <dbReference type="ARBA" id="ARBA00023163"/>
    </source>
</evidence>
<dbReference type="PANTHER" id="PTHR43537:SF5">
    <property type="entry name" value="UXU OPERON TRANSCRIPTIONAL REGULATOR"/>
    <property type="match status" value="1"/>
</dbReference>
<dbReference type="RefSeq" id="WP_344610095.1">
    <property type="nucleotide sequence ID" value="NZ_BAAARV010000003.1"/>
</dbReference>
<dbReference type="Proteomes" id="UP001501444">
    <property type="component" value="Unassembled WGS sequence"/>
</dbReference>
<dbReference type="InterPro" id="IPR036388">
    <property type="entry name" value="WH-like_DNA-bd_sf"/>
</dbReference>
<evidence type="ECO:0000259" key="4">
    <source>
        <dbReference type="PROSITE" id="PS50949"/>
    </source>
</evidence>
<dbReference type="Pfam" id="PF00392">
    <property type="entry name" value="GntR"/>
    <property type="match status" value="1"/>
</dbReference>
<sequence length="220" mass="24480">MAAQNENPAKHVGADDIYTQIRRRIVEGHVTPGLTLGEAQLASEYGVSRTPVRNALARLEQDGLFERVRFGYAVPVRSPEQVVELFEARIILDLAAAELAAQRRSELDLARLRHLLEQAEAATGADLIHINDAFHDALRDAAHNPTVAQLASRVDAQLAAYEARPAGTPDDRQTTQDEHRRVFDAVHDRDPARARSELQAHVERARDLRIAALAREDRKT</sequence>
<dbReference type="PROSITE" id="PS50949">
    <property type="entry name" value="HTH_GNTR"/>
    <property type="match status" value="1"/>
</dbReference>
<organism evidence="5 6">
    <name type="scientific">Dactylosporangium salmoneum</name>
    <dbReference type="NCBI Taxonomy" id="53361"/>
    <lineage>
        <taxon>Bacteria</taxon>
        <taxon>Bacillati</taxon>
        <taxon>Actinomycetota</taxon>
        <taxon>Actinomycetes</taxon>
        <taxon>Micromonosporales</taxon>
        <taxon>Micromonosporaceae</taxon>
        <taxon>Dactylosporangium</taxon>
    </lineage>
</organism>
<dbReference type="InterPro" id="IPR036390">
    <property type="entry name" value="WH_DNA-bd_sf"/>
</dbReference>
<evidence type="ECO:0000256" key="2">
    <source>
        <dbReference type="ARBA" id="ARBA00023125"/>
    </source>
</evidence>
<evidence type="ECO:0000256" key="1">
    <source>
        <dbReference type="ARBA" id="ARBA00023015"/>
    </source>
</evidence>
<comment type="caution">
    <text evidence="5">The sequence shown here is derived from an EMBL/GenBank/DDBJ whole genome shotgun (WGS) entry which is preliminary data.</text>
</comment>
<dbReference type="PANTHER" id="PTHR43537">
    <property type="entry name" value="TRANSCRIPTIONAL REGULATOR, GNTR FAMILY"/>
    <property type="match status" value="1"/>
</dbReference>
<keyword evidence="3" id="KW-0804">Transcription</keyword>
<keyword evidence="1" id="KW-0805">Transcription regulation</keyword>
<dbReference type="PRINTS" id="PR00035">
    <property type="entry name" value="HTHGNTR"/>
</dbReference>
<dbReference type="Pfam" id="PF07729">
    <property type="entry name" value="FCD"/>
    <property type="match status" value="1"/>
</dbReference>
<dbReference type="InterPro" id="IPR011711">
    <property type="entry name" value="GntR_C"/>
</dbReference>
<dbReference type="SUPFAM" id="SSF46785">
    <property type="entry name" value="Winged helix' DNA-binding domain"/>
    <property type="match status" value="1"/>
</dbReference>
<keyword evidence="6" id="KW-1185">Reference proteome</keyword>
<feature type="domain" description="HTH gntR-type" evidence="4">
    <location>
        <begin position="11"/>
        <end position="79"/>
    </location>
</feature>
<keyword evidence="2" id="KW-0238">DNA-binding</keyword>
<dbReference type="CDD" id="cd07377">
    <property type="entry name" value="WHTH_GntR"/>
    <property type="match status" value="1"/>
</dbReference>
<name>A0ABP5SAY5_9ACTN</name>
<dbReference type="Gene3D" id="1.10.10.10">
    <property type="entry name" value="Winged helix-like DNA-binding domain superfamily/Winged helix DNA-binding domain"/>
    <property type="match status" value="1"/>
</dbReference>
<dbReference type="EMBL" id="BAAARV010000003">
    <property type="protein sequence ID" value="GAA2325999.1"/>
    <property type="molecule type" value="Genomic_DNA"/>
</dbReference>
<dbReference type="InterPro" id="IPR008920">
    <property type="entry name" value="TF_FadR/GntR_C"/>
</dbReference>
<reference evidence="6" key="1">
    <citation type="journal article" date="2019" name="Int. J. Syst. Evol. Microbiol.">
        <title>The Global Catalogue of Microorganisms (GCM) 10K type strain sequencing project: providing services to taxonomists for standard genome sequencing and annotation.</title>
        <authorList>
            <consortium name="The Broad Institute Genomics Platform"/>
            <consortium name="The Broad Institute Genome Sequencing Center for Infectious Disease"/>
            <person name="Wu L."/>
            <person name="Ma J."/>
        </authorList>
    </citation>
    <scope>NUCLEOTIDE SEQUENCE [LARGE SCALE GENOMIC DNA]</scope>
    <source>
        <strain evidence="6">JCM 3272</strain>
    </source>
</reference>
<evidence type="ECO:0000313" key="5">
    <source>
        <dbReference type="EMBL" id="GAA2325999.1"/>
    </source>
</evidence>
<dbReference type="SMART" id="SM00895">
    <property type="entry name" value="FCD"/>
    <property type="match status" value="1"/>
</dbReference>
<protein>
    <submittedName>
        <fullName evidence="5">GntR family transcriptional regulator</fullName>
    </submittedName>
</protein>
<dbReference type="Gene3D" id="1.20.120.530">
    <property type="entry name" value="GntR ligand-binding domain-like"/>
    <property type="match status" value="1"/>
</dbReference>
<dbReference type="SUPFAM" id="SSF48008">
    <property type="entry name" value="GntR ligand-binding domain-like"/>
    <property type="match status" value="1"/>
</dbReference>
<dbReference type="InterPro" id="IPR000524">
    <property type="entry name" value="Tscrpt_reg_HTH_GntR"/>
</dbReference>
<dbReference type="SMART" id="SM00345">
    <property type="entry name" value="HTH_GNTR"/>
    <property type="match status" value="1"/>
</dbReference>
<proteinExistence type="predicted"/>
<gene>
    <name evidence="5" type="ORF">GCM10010170_000440</name>
</gene>